<reference evidence="2" key="1">
    <citation type="submission" date="2020-11" db="EMBL/GenBank/DDBJ databases">
        <authorList>
            <consortium name="DOE Joint Genome Institute"/>
            <person name="Ahrendt S."/>
            <person name="Riley R."/>
            <person name="Andreopoulos W."/>
            <person name="Labutti K."/>
            <person name="Pangilinan J."/>
            <person name="Ruiz-Duenas F.J."/>
            <person name="Barrasa J.M."/>
            <person name="Sanchez-Garcia M."/>
            <person name="Camarero S."/>
            <person name="Miyauchi S."/>
            <person name="Serrano A."/>
            <person name="Linde D."/>
            <person name="Babiker R."/>
            <person name="Drula E."/>
            <person name="Ayuso-Fernandez I."/>
            <person name="Pacheco R."/>
            <person name="Padilla G."/>
            <person name="Ferreira P."/>
            <person name="Barriuso J."/>
            <person name="Kellner H."/>
            <person name="Castanera R."/>
            <person name="Alfaro M."/>
            <person name="Ramirez L."/>
            <person name="Pisabarro A.G."/>
            <person name="Kuo A."/>
            <person name="Tritt A."/>
            <person name="Lipzen A."/>
            <person name="He G."/>
            <person name="Yan M."/>
            <person name="Ng V."/>
            <person name="Cullen D."/>
            <person name="Martin F."/>
            <person name="Rosso M.-N."/>
            <person name="Henrissat B."/>
            <person name="Hibbett D."/>
            <person name="Martinez A.T."/>
            <person name="Grigoriev I.V."/>
        </authorList>
    </citation>
    <scope>NUCLEOTIDE SEQUENCE</scope>
    <source>
        <strain evidence="2">CBS 506.95</strain>
    </source>
</reference>
<feature type="transmembrane region" description="Helical" evidence="1">
    <location>
        <begin position="24"/>
        <end position="43"/>
    </location>
</feature>
<keyword evidence="1" id="KW-0812">Transmembrane</keyword>
<keyword evidence="1" id="KW-1133">Transmembrane helix</keyword>
<keyword evidence="3" id="KW-1185">Reference proteome</keyword>
<evidence type="ECO:0000313" key="2">
    <source>
        <dbReference type="EMBL" id="KAF9528528.1"/>
    </source>
</evidence>
<sequence>MWDLLHDHRCILIRCLSLLVSNGYLVLVSLLLHLLAAFFQILFSELITAKNLENGIVGRYQVMSMKIKDAWPT</sequence>
<protein>
    <submittedName>
        <fullName evidence="2">Uncharacterized protein</fullName>
    </submittedName>
</protein>
<keyword evidence="1" id="KW-0472">Membrane</keyword>
<accession>A0A9P6JQ58</accession>
<organism evidence="2 3">
    <name type="scientific">Crepidotus variabilis</name>
    <dbReference type="NCBI Taxonomy" id="179855"/>
    <lineage>
        <taxon>Eukaryota</taxon>
        <taxon>Fungi</taxon>
        <taxon>Dikarya</taxon>
        <taxon>Basidiomycota</taxon>
        <taxon>Agaricomycotina</taxon>
        <taxon>Agaricomycetes</taxon>
        <taxon>Agaricomycetidae</taxon>
        <taxon>Agaricales</taxon>
        <taxon>Agaricineae</taxon>
        <taxon>Crepidotaceae</taxon>
        <taxon>Crepidotus</taxon>
    </lineage>
</organism>
<gene>
    <name evidence="2" type="ORF">CPB83DRAFT_854313</name>
</gene>
<dbReference type="AlphaFoldDB" id="A0A9P6JQ58"/>
<proteinExistence type="predicted"/>
<dbReference type="Proteomes" id="UP000807306">
    <property type="component" value="Unassembled WGS sequence"/>
</dbReference>
<dbReference type="EMBL" id="MU157852">
    <property type="protein sequence ID" value="KAF9528528.1"/>
    <property type="molecule type" value="Genomic_DNA"/>
</dbReference>
<comment type="caution">
    <text evidence="2">The sequence shown here is derived from an EMBL/GenBank/DDBJ whole genome shotgun (WGS) entry which is preliminary data.</text>
</comment>
<name>A0A9P6JQ58_9AGAR</name>
<evidence type="ECO:0000313" key="3">
    <source>
        <dbReference type="Proteomes" id="UP000807306"/>
    </source>
</evidence>
<evidence type="ECO:0000256" key="1">
    <source>
        <dbReference type="SAM" id="Phobius"/>
    </source>
</evidence>